<feature type="domain" description="Major vault protein repeat" evidence="12">
    <location>
        <begin position="117"/>
        <end position="158"/>
    </location>
</feature>
<keyword evidence="6" id="KW-0539">Nucleus</keyword>
<dbReference type="InterPro" id="IPR043179">
    <property type="entry name" value="Vault_2_sf"/>
</dbReference>
<feature type="domain" description="Major vault protein repeat" evidence="12">
    <location>
        <begin position="223"/>
        <end position="265"/>
    </location>
</feature>
<evidence type="ECO:0000256" key="3">
    <source>
        <dbReference type="ARBA" id="ARBA00018296"/>
    </source>
</evidence>
<dbReference type="Pfam" id="PF17795">
    <property type="entry name" value="Vault_3"/>
    <property type="match status" value="1"/>
</dbReference>
<evidence type="ECO:0000256" key="9">
    <source>
        <dbReference type="ARBA" id="ARBA00025889"/>
    </source>
</evidence>
<feature type="domain" description="Major vault protein shoulder" evidence="13">
    <location>
        <begin position="522"/>
        <end position="635"/>
    </location>
</feature>
<dbReference type="PANTHER" id="PTHR14165:SF3">
    <property type="entry name" value="MAJOR VAULT PROTEIN"/>
    <property type="match status" value="1"/>
</dbReference>
<evidence type="ECO:0000256" key="1">
    <source>
        <dbReference type="ARBA" id="ARBA00004123"/>
    </source>
</evidence>
<dbReference type="InterPro" id="IPR040989">
    <property type="entry name" value="Vault_3"/>
</dbReference>
<evidence type="ECO:0000259" key="13">
    <source>
        <dbReference type="Pfam" id="PF11978"/>
    </source>
</evidence>
<protein>
    <recommendedName>
        <fullName evidence="3">Major vault protein</fullName>
    </recommendedName>
</protein>
<evidence type="ECO:0000256" key="2">
    <source>
        <dbReference type="ARBA" id="ARBA00004496"/>
    </source>
</evidence>
<dbReference type="FunFam" id="3.30.479.30:FF:000010">
    <property type="entry name" value="major vault protein-like"/>
    <property type="match status" value="1"/>
</dbReference>
<dbReference type="PANTHER" id="PTHR14165">
    <property type="entry name" value="MAJOR VAULT PROTEIN"/>
    <property type="match status" value="1"/>
</dbReference>
<evidence type="ECO:0000256" key="6">
    <source>
        <dbReference type="ARBA" id="ARBA00023242"/>
    </source>
</evidence>
<dbReference type="GO" id="GO:0005634">
    <property type="term" value="C:nucleus"/>
    <property type="evidence" value="ECO:0007669"/>
    <property type="project" value="UniProtKB-SubCell"/>
</dbReference>
<comment type="function">
    <text evidence="8">Required for normal vault structure. Vaults are multi-subunit structures that may act as scaffolds for proteins involved in signal transduction. Vaults may also play a role in nucleo-cytoplasmic transport.</text>
</comment>
<feature type="domain" description="Major vault protein repeat" evidence="14">
    <location>
        <begin position="54"/>
        <end position="113"/>
    </location>
</feature>
<feature type="coiled-coil region" evidence="11">
    <location>
        <begin position="678"/>
        <end position="707"/>
    </location>
</feature>
<feature type="repeat" description="MVP" evidence="10">
    <location>
        <begin position="332"/>
        <end position="389"/>
    </location>
</feature>
<dbReference type="Gene3D" id="6.20.380.10">
    <property type="match status" value="1"/>
</dbReference>
<feature type="repeat" description="MVP" evidence="10">
    <location>
        <begin position="60"/>
        <end position="120"/>
    </location>
</feature>
<dbReference type="FunFam" id="2.30.30.570:FF:000002">
    <property type="entry name" value="Major vault protein-alpha"/>
    <property type="match status" value="1"/>
</dbReference>
<dbReference type="GO" id="GO:1990904">
    <property type="term" value="C:ribonucleoprotein complex"/>
    <property type="evidence" value="ECO:0007669"/>
    <property type="project" value="UniProtKB-UniRule"/>
</dbReference>
<sequence>MDADQLLGASIIRIPPHHYIHVLDQNTNIARVEIGPLTYIRQDNERVLFAPVRMIMVPPRHYCVVLNPTARNDEGQVQFDASGQAKLRHADLEIRLTQDPFPLYPGEEIQKDVTPLQIVYPDTALRLQALLDFEEEGGEKRVAGDEWLFEGPGTYIPRKEVAVLEVIKATVIRENQAIRLRARKEGLDRSGVQRVTGEEWQVSKVGAYLPGAHEVVVDIVNAFILTDKKALHVRALRPFRDAGGQERRTGEEWLVTVADREAHIPSVAEEVVGVVDVTTLNSRQYCVVLDPVGADGKLQLGQKRVVKGERSFFLRPGEHLENGIQDVYVLSEEEGLVLRALDEEEGESRAKKRGTQRRPGDRWMLRGPIEYVPPATVEVLLRQDAIPLDENEGIYVRDIKTGKVRAVIGQTYMLTQDEELWEKDLPANVETLLSLSRDPLADRSERGRNFAQAERDKTRVVSYRVPHNAAIQVYDYREKRARVVFGPEMVMLGPDEQFTVLSLSGDKPKRPNVIKTICLLLGPDFCTDIITIETADHARLQLQLSYNWYPVEAAKATALFSVPDFVGDACKAIASRIRGAVASVQFDDFHKNSNRIICSAVFGFDEKLAVRSSLCFNQNGLVISSVDIQSVEPVDQRTRDALQKSVQLAIEITTNSQEATARHEAERLEQEARGRLERQRITDQAEAEKARKELLELEAQSAAVESTGAAKAEAQSKAEAARIQGEAAVEEAKLKAEAQKIEADAELVRLCKAREQELNYKKEMDQLDVEKQQKLAEIESQRFKQLMESLGTETLKEMARAGPELQVKLLQSLGLKSTLITDGSSPVNLFTTANGLLGERQRLKEHSTFFVENRLIFQLP</sequence>
<dbReference type="Pfam" id="PF01505">
    <property type="entry name" value="Vault"/>
    <property type="match status" value="4"/>
</dbReference>
<keyword evidence="18" id="KW-1185">Reference proteome</keyword>
<evidence type="ECO:0000256" key="8">
    <source>
        <dbReference type="ARBA" id="ARBA00024814"/>
    </source>
</evidence>
<feature type="domain" description="Major vault protein repeat" evidence="16">
    <location>
        <begin position="385"/>
        <end position="443"/>
    </location>
</feature>
<dbReference type="CDD" id="cd08825">
    <property type="entry name" value="MVP_shoulder"/>
    <property type="match status" value="1"/>
</dbReference>
<feature type="repeat" description="MVP" evidence="10">
    <location>
        <begin position="174"/>
        <end position="226"/>
    </location>
</feature>
<dbReference type="InterPro" id="IPR043023">
    <property type="entry name" value="MVP_rep_sf"/>
</dbReference>
<dbReference type="FunFam" id="2.30.30.560:FF:000001">
    <property type="entry name" value="major vault protein-like"/>
    <property type="match status" value="1"/>
</dbReference>
<evidence type="ECO:0000313" key="17">
    <source>
        <dbReference type="Ensembl" id="ENSSANP00000066079.1"/>
    </source>
</evidence>
<evidence type="ECO:0000256" key="4">
    <source>
        <dbReference type="ARBA" id="ARBA00022490"/>
    </source>
</evidence>
<dbReference type="Pfam" id="PF17796">
    <property type="entry name" value="Vault_4"/>
    <property type="match status" value="1"/>
</dbReference>
<dbReference type="PROSITE" id="PS50096">
    <property type="entry name" value="IQ"/>
    <property type="match status" value="1"/>
</dbReference>
<dbReference type="FunFam" id="2.30.30.570:FF:000001">
    <property type="entry name" value="major vault protein-like"/>
    <property type="match status" value="1"/>
</dbReference>
<feature type="repeat" description="MVP" evidence="10">
    <location>
        <begin position="227"/>
        <end position="281"/>
    </location>
</feature>
<dbReference type="Gene3D" id="2.30.30.550">
    <property type="entry name" value="Major Vault Protein repeat"/>
    <property type="match status" value="4"/>
</dbReference>
<dbReference type="Pfam" id="PF17794">
    <property type="entry name" value="Vault_2"/>
    <property type="match status" value="2"/>
</dbReference>
<evidence type="ECO:0000259" key="12">
    <source>
        <dbReference type="Pfam" id="PF01505"/>
    </source>
</evidence>
<evidence type="ECO:0000259" key="15">
    <source>
        <dbReference type="Pfam" id="PF17795"/>
    </source>
</evidence>
<dbReference type="Gene3D" id="2.30.30.570">
    <property type="match status" value="2"/>
</dbReference>
<dbReference type="PROSITE" id="PS51224">
    <property type="entry name" value="MVP"/>
    <property type="match status" value="7"/>
</dbReference>
<dbReference type="InterPro" id="IPR002499">
    <property type="entry name" value="Vault_N"/>
</dbReference>
<dbReference type="InterPro" id="IPR021870">
    <property type="entry name" value="MVP_shoulder"/>
</dbReference>
<dbReference type="Gene3D" id="2.30.30.620">
    <property type="match status" value="1"/>
</dbReference>
<reference evidence="17" key="2">
    <citation type="submission" date="2025-09" db="UniProtKB">
        <authorList>
            <consortium name="Ensembl"/>
        </authorList>
    </citation>
    <scope>IDENTIFICATION</scope>
</reference>
<dbReference type="InterPro" id="IPR041139">
    <property type="entry name" value="MVP_rep_dom"/>
</dbReference>
<dbReference type="InterPro" id="IPR041134">
    <property type="entry name" value="Vault_2"/>
</dbReference>
<keyword evidence="5" id="KW-0677">Repeat</keyword>
<evidence type="ECO:0000256" key="7">
    <source>
        <dbReference type="ARBA" id="ARBA00023274"/>
    </source>
</evidence>
<name>A0A671QC41_9TELE</name>
<feature type="repeat" description="MVP" evidence="10">
    <location>
        <begin position="390"/>
        <end position="442"/>
    </location>
</feature>
<dbReference type="Gene3D" id="2.30.30.560">
    <property type="match status" value="2"/>
</dbReference>
<dbReference type="FunFam" id="2.30.30.550:FF:000001">
    <property type="entry name" value="major vault protein-like"/>
    <property type="match status" value="3"/>
</dbReference>
<accession>A0A671QC41</accession>
<proteinExistence type="predicted"/>
<feature type="domain" description="Major vault protein repeat" evidence="12">
    <location>
        <begin position="170"/>
        <end position="211"/>
    </location>
</feature>
<evidence type="ECO:0000259" key="16">
    <source>
        <dbReference type="Pfam" id="PF17796"/>
    </source>
</evidence>
<dbReference type="InterPro" id="IPR041136">
    <property type="entry name" value="Vault_4"/>
</dbReference>
<dbReference type="FunFam" id="2.30.30.620:FF:000001">
    <property type="entry name" value="major vault protein-like"/>
    <property type="match status" value="1"/>
</dbReference>
<keyword evidence="11" id="KW-0175">Coiled coil</keyword>
<evidence type="ECO:0000256" key="11">
    <source>
        <dbReference type="SAM" id="Coils"/>
    </source>
</evidence>
<dbReference type="Ensembl" id="ENSSANT00000070241.1">
    <property type="protein sequence ID" value="ENSSANP00000066079.1"/>
    <property type="gene ID" value="ENSSANG00000032507.1"/>
</dbReference>
<dbReference type="Proteomes" id="UP000472260">
    <property type="component" value="Unassembled WGS sequence"/>
</dbReference>
<keyword evidence="4 10" id="KW-0963">Cytoplasm</keyword>
<dbReference type="Pfam" id="PF11978">
    <property type="entry name" value="MVP_shoulder"/>
    <property type="match status" value="1"/>
</dbReference>
<evidence type="ECO:0000259" key="14">
    <source>
        <dbReference type="Pfam" id="PF17794"/>
    </source>
</evidence>
<dbReference type="Gene3D" id="3.30.479.30">
    <property type="entry name" value="Band 7 domain"/>
    <property type="match status" value="1"/>
</dbReference>
<dbReference type="Gene3D" id="6.10.250.720">
    <property type="match status" value="1"/>
</dbReference>
<comment type="subunit">
    <text evidence="9">The vault ribonucleoprotein particle is a huge (400 A x 670 A) cage structure of 12.9 MDa. It consists of a dimer of half-vaults, with each half-vault comprising 39 identical major vault protein (MVP) chains, PARP4 and one or more vault RNAs (vRNAs).</text>
</comment>
<feature type="repeat" description="MVP" evidence="10">
    <location>
        <begin position="121"/>
        <end position="173"/>
    </location>
</feature>
<evidence type="ECO:0000313" key="18">
    <source>
        <dbReference type="Proteomes" id="UP000472260"/>
    </source>
</evidence>
<gene>
    <name evidence="17" type="primary">LOC107689062</name>
</gene>
<dbReference type="FunFam" id="2.30.30.560:FF:000002">
    <property type="entry name" value="Major vault protein-alpha"/>
    <property type="match status" value="1"/>
</dbReference>
<feature type="domain" description="Major vault protein repeat" evidence="14">
    <location>
        <begin position="278"/>
        <end position="324"/>
    </location>
</feature>
<dbReference type="AlphaFoldDB" id="A0A671QC41"/>
<evidence type="ECO:0000256" key="5">
    <source>
        <dbReference type="ARBA" id="ARBA00022737"/>
    </source>
</evidence>
<dbReference type="GO" id="GO:0005737">
    <property type="term" value="C:cytoplasm"/>
    <property type="evidence" value="ECO:0007669"/>
    <property type="project" value="UniProtKB-SubCell"/>
</dbReference>
<feature type="repeat" description="MVP" evidence="10">
    <location>
        <begin position="283"/>
        <end position="331"/>
    </location>
</feature>
<reference evidence="17" key="1">
    <citation type="submission" date="2025-08" db="UniProtKB">
        <authorList>
            <consortium name="Ensembl"/>
        </authorList>
    </citation>
    <scope>IDENTIFICATION</scope>
</reference>
<evidence type="ECO:0000256" key="10">
    <source>
        <dbReference type="PROSITE-ProRule" id="PRU00571"/>
    </source>
</evidence>
<organism evidence="17 18">
    <name type="scientific">Sinocyclocheilus anshuiensis</name>
    <dbReference type="NCBI Taxonomy" id="1608454"/>
    <lineage>
        <taxon>Eukaryota</taxon>
        <taxon>Metazoa</taxon>
        <taxon>Chordata</taxon>
        <taxon>Craniata</taxon>
        <taxon>Vertebrata</taxon>
        <taxon>Euteleostomi</taxon>
        <taxon>Actinopterygii</taxon>
        <taxon>Neopterygii</taxon>
        <taxon>Teleostei</taxon>
        <taxon>Ostariophysi</taxon>
        <taxon>Cypriniformes</taxon>
        <taxon>Cyprinidae</taxon>
        <taxon>Cyprininae</taxon>
        <taxon>Sinocyclocheilus</taxon>
    </lineage>
</organism>
<feature type="domain" description="Major vault protein repeat" evidence="12">
    <location>
        <begin position="328"/>
        <end position="374"/>
    </location>
</feature>
<feature type="domain" description="Major vault protein repeat" evidence="15">
    <location>
        <begin position="460"/>
        <end position="521"/>
    </location>
</feature>
<keyword evidence="7 10" id="KW-0687">Ribonucleoprotein</keyword>
<comment type="subcellular location">
    <subcellularLocation>
        <location evidence="2 10">Cytoplasm</location>
    </subcellularLocation>
    <subcellularLocation>
        <location evidence="1">Nucleus</location>
    </subcellularLocation>
</comment>
<dbReference type="InterPro" id="IPR039059">
    <property type="entry name" value="MVP"/>
</dbReference>
<dbReference type="InterPro" id="IPR036013">
    <property type="entry name" value="Band_7/SPFH_dom_sf"/>
</dbReference>